<protein>
    <recommendedName>
        <fullName evidence="4">Phosphatidate cytidylyltransferase</fullName>
    </recommendedName>
</protein>
<accession>A0ABT2CX53</accession>
<gene>
    <name evidence="2" type="ORF">NX778_08725</name>
</gene>
<name>A0ABT2CX53_9BURK</name>
<evidence type="ECO:0000313" key="2">
    <source>
        <dbReference type="EMBL" id="MCS0658146.1"/>
    </source>
</evidence>
<keyword evidence="3" id="KW-1185">Reference proteome</keyword>
<dbReference type="RefSeq" id="WP_258811334.1">
    <property type="nucleotide sequence ID" value="NZ_JANUGU010000002.1"/>
</dbReference>
<evidence type="ECO:0000256" key="1">
    <source>
        <dbReference type="SAM" id="Phobius"/>
    </source>
</evidence>
<proteinExistence type="predicted"/>
<evidence type="ECO:0000313" key="3">
    <source>
        <dbReference type="Proteomes" id="UP001204621"/>
    </source>
</evidence>
<organism evidence="2 3">
    <name type="scientific">Massilia terrae</name>
    <dbReference type="NCBI Taxonomy" id="1811224"/>
    <lineage>
        <taxon>Bacteria</taxon>
        <taxon>Pseudomonadati</taxon>
        <taxon>Pseudomonadota</taxon>
        <taxon>Betaproteobacteria</taxon>
        <taxon>Burkholderiales</taxon>
        <taxon>Oxalobacteraceae</taxon>
        <taxon>Telluria group</taxon>
        <taxon>Massilia</taxon>
    </lineage>
</organism>
<keyword evidence="1" id="KW-0812">Transmembrane</keyword>
<dbReference type="EMBL" id="JANUGU010000002">
    <property type="protein sequence ID" value="MCS0658146.1"/>
    <property type="molecule type" value="Genomic_DNA"/>
</dbReference>
<comment type="caution">
    <text evidence="2">The sequence shown here is derived from an EMBL/GenBank/DDBJ whole genome shotgun (WGS) entry which is preliminary data.</text>
</comment>
<sequence>MNTLDRSIPIFRTVFLVAGVAGAALSIGPTADYLFAAGLLLHFTIWFEEWWRTASVH</sequence>
<feature type="transmembrane region" description="Helical" evidence="1">
    <location>
        <begin position="9"/>
        <end position="27"/>
    </location>
</feature>
<keyword evidence="1" id="KW-0472">Membrane</keyword>
<reference evidence="2 3" key="1">
    <citation type="submission" date="2022-08" db="EMBL/GenBank/DDBJ databases">
        <title>Reclassification of Massilia species as members of the genera Telluria, Duganella, Pseudoduganella, Mokoshia gen. nov. and Zemynaea gen. nov. using orthogonal and non-orthogonal genome-based approaches.</title>
        <authorList>
            <person name="Bowman J.P."/>
        </authorList>
    </citation>
    <scope>NUCLEOTIDE SEQUENCE [LARGE SCALE GENOMIC DNA]</scope>
    <source>
        <strain evidence="2 3">JCM 31606</strain>
    </source>
</reference>
<keyword evidence="1" id="KW-1133">Transmembrane helix</keyword>
<dbReference type="Proteomes" id="UP001204621">
    <property type="component" value="Unassembled WGS sequence"/>
</dbReference>
<evidence type="ECO:0008006" key="4">
    <source>
        <dbReference type="Google" id="ProtNLM"/>
    </source>
</evidence>